<protein>
    <recommendedName>
        <fullName evidence="5">CusB-like beta-barrel domain-containing protein</fullName>
    </recommendedName>
</protein>
<feature type="domain" description="CusB-like beta-barrel" evidence="5">
    <location>
        <begin position="404"/>
        <end position="473"/>
    </location>
</feature>
<feature type="region of interest" description="Disordered" evidence="3">
    <location>
        <begin position="336"/>
        <end position="363"/>
    </location>
</feature>
<evidence type="ECO:0000256" key="1">
    <source>
        <dbReference type="ARBA" id="ARBA00004196"/>
    </source>
</evidence>
<proteinExistence type="predicted"/>
<dbReference type="PROSITE" id="PS51257">
    <property type="entry name" value="PROKAR_LIPOPROTEIN"/>
    <property type="match status" value="1"/>
</dbReference>
<name>A0ABP7AGR1_9ACTN</name>
<evidence type="ECO:0000256" key="3">
    <source>
        <dbReference type="SAM" id="MobiDB-lite"/>
    </source>
</evidence>
<dbReference type="Proteomes" id="UP001501490">
    <property type="component" value="Unassembled WGS sequence"/>
</dbReference>
<dbReference type="SUPFAM" id="SSF111369">
    <property type="entry name" value="HlyD-like secretion proteins"/>
    <property type="match status" value="1"/>
</dbReference>
<feature type="signal peptide" evidence="4">
    <location>
        <begin position="1"/>
        <end position="33"/>
    </location>
</feature>
<dbReference type="Gene3D" id="2.40.50.100">
    <property type="match status" value="2"/>
</dbReference>
<evidence type="ECO:0000259" key="5">
    <source>
        <dbReference type="Pfam" id="PF25954"/>
    </source>
</evidence>
<dbReference type="Pfam" id="PF25954">
    <property type="entry name" value="Beta-barrel_RND_2"/>
    <property type="match status" value="1"/>
</dbReference>
<comment type="caution">
    <text evidence="6">The sequence shown here is derived from an EMBL/GenBank/DDBJ whole genome shotgun (WGS) entry which is preliminary data.</text>
</comment>
<evidence type="ECO:0000256" key="4">
    <source>
        <dbReference type="SAM" id="SignalP"/>
    </source>
</evidence>
<keyword evidence="4" id="KW-0732">Signal</keyword>
<feature type="chain" id="PRO_5046336243" description="CusB-like beta-barrel domain-containing protein" evidence="4">
    <location>
        <begin position="34"/>
        <end position="540"/>
    </location>
</feature>
<gene>
    <name evidence="6" type="ORF">GCM10022236_37820</name>
</gene>
<dbReference type="Gene3D" id="2.40.30.170">
    <property type="match status" value="1"/>
</dbReference>
<dbReference type="PANTHER" id="PTHR32347">
    <property type="entry name" value="EFFLUX SYSTEM COMPONENT YKNX-RELATED"/>
    <property type="match status" value="1"/>
</dbReference>
<accession>A0ABP7AGR1</accession>
<sequence>MTGAVRPRRLAAVGAPLVLLVAVAACSTPSAVAANTGTVSRGDVTAGVSASGALSAIGTENLGFATGGKLTSVRVKVGDKVTAGQTLATVDATAAKATLAQAEGNLKAQQAGLDRLISATTVSGAQNTVSQANAVVSATQSQVAATADADDAAISRAKTQLSTDKDARDQAESALASLKAACKAASSGAASANAAVGTLAQQALAQLQSGDSAGAKATLAQLNAQLGSTASAGDASACTEVITAQSAVSAAKQKVVADQTALVGAQQKKKVDAAAGKLAIANAKQGAVAAQNGLSASSADRPHGIDQQQAMVDGAEAAVRSAQKLVDDTTLTAPSDGTVEAINGNKGEYVGPSTATTAQAPGSSAAIPGAAAAAAAPTGASRPGGTQFIVLSDVSKLQLVLPFEQSDAAQLKPNQKVDISSDGAPDATLTGHVVSIAPSGTAASGTISYYATVALDRTDSRLRDGQTARATVRTVEKDGVLSVPNAAVHRNGATTTVILLAADGSQQAAPFEAGVVGSDLTEVLSGLSEGQRVVLPSGAS</sequence>
<evidence type="ECO:0000256" key="2">
    <source>
        <dbReference type="ARBA" id="ARBA00023054"/>
    </source>
</evidence>
<dbReference type="Gene3D" id="2.40.420.20">
    <property type="match status" value="1"/>
</dbReference>
<evidence type="ECO:0000313" key="7">
    <source>
        <dbReference type="Proteomes" id="UP001501490"/>
    </source>
</evidence>
<keyword evidence="7" id="KW-1185">Reference proteome</keyword>
<dbReference type="RefSeq" id="WP_344807469.1">
    <property type="nucleotide sequence ID" value="NZ_BAABAB010000028.1"/>
</dbReference>
<keyword evidence="2" id="KW-0175">Coiled coil</keyword>
<dbReference type="InterPro" id="IPR050465">
    <property type="entry name" value="UPF0194_transport"/>
</dbReference>
<dbReference type="PANTHER" id="PTHR32347:SF23">
    <property type="entry name" value="BLL5650 PROTEIN"/>
    <property type="match status" value="1"/>
</dbReference>
<comment type="subcellular location">
    <subcellularLocation>
        <location evidence="1">Cell envelope</location>
    </subcellularLocation>
</comment>
<dbReference type="InterPro" id="IPR058792">
    <property type="entry name" value="Beta-barrel_RND_2"/>
</dbReference>
<dbReference type="EMBL" id="BAABAB010000028">
    <property type="protein sequence ID" value="GAA3631677.1"/>
    <property type="molecule type" value="Genomic_DNA"/>
</dbReference>
<organism evidence="6 7">
    <name type="scientific">Microlunatus ginsengisoli</name>
    <dbReference type="NCBI Taxonomy" id="363863"/>
    <lineage>
        <taxon>Bacteria</taxon>
        <taxon>Bacillati</taxon>
        <taxon>Actinomycetota</taxon>
        <taxon>Actinomycetes</taxon>
        <taxon>Propionibacteriales</taxon>
        <taxon>Propionibacteriaceae</taxon>
        <taxon>Microlunatus</taxon>
    </lineage>
</organism>
<evidence type="ECO:0000313" key="6">
    <source>
        <dbReference type="EMBL" id="GAA3631677.1"/>
    </source>
</evidence>
<reference evidence="7" key="1">
    <citation type="journal article" date="2019" name="Int. J. Syst. Evol. Microbiol.">
        <title>The Global Catalogue of Microorganisms (GCM) 10K type strain sequencing project: providing services to taxonomists for standard genome sequencing and annotation.</title>
        <authorList>
            <consortium name="The Broad Institute Genomics Platform"/>
            <consortium name="The Broad Institute Genome Sequencing Center for Infectious Disease"/>
            <person name="Wu L."/>
            <person name="Ma J."/>
        </authorList>
    </citation>
    <scope>NUCLEOTIDE SEQUENCE [LARGE SCALE GENOMIC DNA]</scope>
    <source>
        <strain evidence="7">JCM 16929</strain>
    </source>
</reference>